<dbReference type="PANTHER" id="PTHR48410">
    <property type="entry name" value="GLYCOSYLINOSITOL PHOSPHORYLCERAMIDE MANNOSYL TRANSFERASE 1"/>
    <property type="match status" value="1"/>
</dbReference>
<evidence type="ECO:0000256" key="2">
    <source>
        <dbReference type="ARBA" id="ARBA00022679"/>
    </source>
</evidence>
<gene>
    <name evidence="5" type="ORF">NC653_025938</name>
</gene>
<sequence length="379" mass="43232">MRGTLLANRRGVQRFRQLAITAVKSSKIKLLLLCCIAFTVLVVGTRTSDFMGWTNYSDSVDQFPLPEKGYAIVMNTWKRYDLLKQSISHYSSCAGLKSIHIVWSEPNPPSDSLSKFLNHVVELKTKGLKKIKLSFDINKEDSLNNRFKEISGLKTDAVFSIDDDVIFPCSSVEFAFKVWQSAPDAMVGFVPRAHWVDKSVWLLEDLAFHILFCPSLSSLQLVHMTIMFGMIEDIGFFINHFIFSNYVQHGKKEYYTYGGWWSVWWTGTYSMVLSKAAFFNKKYLRLYTNEMPASIKEFVTKNRNCEDIAMSFLVANATGAPPIWVKGKLHEIGSTGISSLGGHSEKRTRCLNRFVAEFGRMPLLPTTVKAVDSRISWFW</sequence>
<dbReference type="Pfam" id="PF09258">
    <property type="entry name" value="Glyco_transf_64"/>
    <property type="match status" value="2"/>
</dbReference>
<evidence type="ECO:0000313" key="5">
    <source>
        <dbReference type="EMBL" id="KAJ6982969.1"/>
    </source>
</evidence>
<organism evidence="5 6">
    <name type="scientific">Populus alba x Populus x berolinensis</name>
    <dbReference type="NCBI Taxonomy" id="444605"/>
    <lineage>
        <taxon>Eukaryota</taxon>
        <taxon>Viridiplantae</taxon>
        <taxon>Streptophyta</taxon>
        <taxon>Embryophyta</taxon>
        <taxon>Tracheophyta</taxon>
        <taxon>Spermatophyta</taxon>
        <taxon>Magnoliopsida</taxon>
        <taxon>eudicotyledons</taxon>
        <taxon>Gunneridae</taxon>
        <taxon>Pentapetalae</taxon>
        <taxon>rosids</taxon>
        <taxon>fabids</taxon>
        <taxon>Malpighiales</taxon>
        <taxon>Salicaceae</taxon>
        <taxon>Saliceae</taxon>
        <taxon>Populus</taxon>
    </lineage>
</organism>
<dbReference type="AlphaFoldDB" id="A0AAD6MCI6"/>
<evidence type="ECO:0000256" key="1">
    <source>
        <dbReference type="ARBA" id="ARBA00008700"/>
    </source>
</evidence>
<feature type="domain" description="Glycosyl transferase 64" evidence="4">
    <location>
        <begin position="249"/>
        <end position="372"/>
    </location>
</feature>
<dbReference type="InterPro" id="IPR053318">
    <property type="entry name" value="GT64"/>
</dbReference>
<evidence type="ECO:0000256" key="3">
    <source>
        <dbReference type="ARBA" id="ARBA00023157"/>
    </source>
</evidence>
<dbReference type="GO" id="GO:0016020">
    <property type="term" value="C:membrane"/>
    <property type="evidence" value="ECO:0007669"/>
    <property type="project" value="InterPro"/>
</dbReference>
<feature type="domain" description="Glycosyl transferase 64" evidence="4">
    <location>
        <begin position="70"/>
        <end position="199"/>
    </location>
</feature>
<keyword evidence="2" id="KW-0808">Transferase</keyword>
<dbReference type="InterPro" id="IPR015338">
    <property type="entry name" value="GT64_dom"/>
</dbReference>
<name>A0AAD6MCI6_9ROSI</name>
<dbReference type="Gene3D" id="3.90.550.10">
    <property type="entry name" value="Spore Coat Polysaccharide Biosynthesis Protein SpsA, Chain A"/>
    <property type="match status" value="2"/>
</dbReference>
<evidence type="ECO:0000313" key="6">
    <source>
        <dbReference type="Proteomes" id="UP001164929"/>
    </source>
</evidence>
<accession>A0AAD6MCI6</accession>
<comment type="caution">
    <text evidence="5">The sequence shown here is derived from an EMBL/GenBank/DDBJ whole genome shotgun (WGS) entry which is preliminary data.</text>
</comment>
<proteinExistence type="inferred from homology"/>
<evidence type="ECO:0000259" key="4">
    <source>
        <dbReference type="Pfam" id="PF09258"/>
    </source>
</evidence>
<keyword evidence="3" id="KW-1015">Disulfide bond</keyword>
<reference evidence="5" key="1">
    <citation type="journal article" date="2023" name="Mol. Ecol. Resour.">
        <title>Chromosome-level genome assembly of a triploid poplar Populus alba 'Berolinensis'.</title>
        <authorList>
            <person name="Chen S."/>
            <person name="Yu Y."/>
            <person name="Wang X."/>
            <person name="Wang S."/>
            <person name="Zhang T."/>
            <person name="Zhou Y."/>
            <person name="He R."/>
            <person name="Meng N."/>
            <person name="Wang Y."/>
            <person name="Liu W."/>
            <person name="Liu Z."/>
            <person name="Liu J."/>
            <person name="Guo Q."/>
            <person name="Huang H."/>
            <person name="Sederoff R.R."/>
            <person name="Wang G."/>
            <person name="Qu G."/>
            <person name="Chen S."/>
        </authorList>
    </citation>
    <scope>NUCLEOTIDE SEQUENCE</scope>
    <source>
        <strain evidence="5">SC-2020</strain>
    </source>
</reference>
<dbReference type="EMBL" id="JAQIZT010000010">
    <property type="protein sequence ID" value="KAJ6982969.1"/>
    <property type="molecule type" value="Genomic_DNA"/>
</dbReference>
<keyword evidence="6" id="KW-1185">Reference proteome</keyword>
<dbReference type="Proteomes" id="UP001164929">
    <property type="component" value="Chromosome 10"/>
</dbReference>
<protein>
    <submittedName>
        <fullName evidence="5">Glycosyltransferase family 64 protein C4-like isoform X1</fullName>
    </submittedName>
</protein>
<dbReference type="GO" id="GO:0016757">
    <property type="term" value="F:glycosyltransferase activity"/>
    <property type="evidence" value="ECO:0007669"/>
    <property type="project" value="InterPro"/>
</dbReference>
<dbReference type="InterPro" id="IPR029044">
    <property type="entry name" value="Nucleotide-diphossugar_trans"/>
</dbReference>
<dbReference type="PANTHER" id="PTHR48410:SF1">
    <property type="entry name" value="GLYCOSYLINOSITOL PHOSPHORYLCERAMIDE MANNOSYL TRANSFERASE 1"/>
    <property type="match status" value="1"/>
</dbReference>
<dbReference type="SUPFAM" id="SSF53448">
    <property type="entry name" value="Nucleotide-diphospho-sugar transferases"/>
    <property type="match status" value="1"/>
</dbReference>
<comment type="similarity">
    <text evidence="1">Belongs to the glycosyltransferase 64 family.</text>
</comment>